<dbReference type="STRING" id="45286.A0A0X8HWC3"/>
<dbReference type="GeneID" id="28726038"/>
<evidence type="ECO:0000313" key="3">
    <source>
        <dbReference type="Proteomes" id="UP000243052"/>
    </source>
</evidence>
<dbReference type="Proteomes" id="UP000243052">
    <property type="component" value="Chromosome viii"/>
</dbReference>
<feature type="transmembrane region" description="Helical" evidence="1">
    <location>
        <begin position="24"/>
        <end position="47"/>
    </location>
</feature>
<sequence>MSVNRIPVEVKSSRKSILIKIYQYYRLSCAFLFLALFARWLVLFPLVSSKWLPGGIHGFLTYLLGLSAVGEILWVLRYHGIVGGLKTGTFWKSCNFLYFVMAMHFYDDYEHAPILKDLSYSIFIVSLALNQAYFHYRKLFKSTGSRRSLWRKIDMFALLPALYASEFYLLLLNVQNHNFHTSPGLDKLNKAVLIAYIPVALHCYKVQLQAFQRE</sequence>
<keyword evidence="1" id="KW-0812">Transmembrane</keyword>
<name>A0A0X8HWC3_9SACH</name>
<dbReference type="EMBL" id="CP014248">
    <property type="protein sequence ID" value="AMD22677.1"/>
    <property type="molecule type" value="Genomic_DNA"/>
</dbReference>
<feature type="transmembrane region" description="Helical" evidence="1">
    <location>
        <begin position="118"/>
        <end position="136"/>
    </location>
</feature>
<keyword evidence="1" id="KW-1133">Transmembrane helix</keyword>
<feature type="transmembrane region" description="Helical" evidence="1">
    <location>
        <begin position="156"/>
        <end position="174"/>
    </location>
</feature>
<evidence type="ECO:0000256" key="1">
    <source>
        <dbReference type="SAM" id="Phobius"/>
    </source>
</evidence>
<reference evidence="2 3" key="1">
    <citation type="submission" date="2016-01" db="EMBL/GenBank/DDBJ databases">
        <title>Genome sequence of the yeast Holleya sinecauda.</title>
        <authorList>
            <person name="Dietrich F.S."/>
        </authorList>
    </citation>
    <scope>NUCLEOTIDE SEQUENCE [LARGE SCALE GENOMIC DNA]</scope>
    <source>
        <strain evidence="2 3">ATCC 58844</strain>
    </source>
</reference>
<keyword evidence="3" id="KW-1185">Reference proteome</keyword>
<feature type="transmembrane region" description="Helical" evidence="1">
    <location>
        <begin position="88"/>
        <end position="106"/>
    </location>
</feature>
<protein>
    <submittedName>
        <fullName evidence="2">HHL093Cp</fullName>
    </submittedName>
</protein>
<keyword evidence="1" id="KW-0472">Membrane</keyword>
<evidence type="ECO:0000313" key="2">
    <source>
        <dbReference type="EMBL" id="AMD22677.1"/>
    </source>
</evidence>
<accession>A0A0X8HWC3</accession>
<proteinExistence type="predicted"/>
<dbReference type="AlphaFoldDB" id="A0A0X8HWC3"/>
<dbReference type="RefSeq" id="XP_017989673.1">
    <property type="nucleotide sequence ID" value="XM_018134055.1"/>
</dbReference>
<organism evidence="2 3">
    <name type="scientific">Eremothecium sinecaudum</name>
    <dbReference type="NCBI Taxonomy" id="45286"/>
    <lineage>
        <taxon>Eukaryota</taxon>
        <taxon>Fungi</taxon>
        <taxon>Dikarya</taxon>
        <taxon>Ascomycota</taxon>
        <taxon>Saccharomycotina</taxon>
        <taxon>Saccharomycetes</taxon>
        <taxon>Saccharomycetales</taxon>
        <taxon>Saccharomycetaceae</taxon>
        <taxon>Eremothecium</taxon>
    </lineage>
</organism>
<dbReference type="OrthoDB" id="46988at2759"/>
<feature type="transmembrane region" description="Helical" evidence="1">
    <location>
        <begin position="59"/>
        <end position="76"/>
    </location>
</feature>
<gene>
    <name evidence="2" type="ORF">AW171_hschr84728</name>
</gene>